<evidence type="ECO:0000313" key="2">
    <source>
        <dbReference type="EMBL" id="KAG5586175.1"/>
    </source>
</evidence>
<protein>
    <submittedName>
        <fullName evidence="2">Uncharacterized protein</fullName>
    </submittedName>
</protein>
<dbReference type="EMBL" id="JACXVP010000009">
    <property type="protein sequence ID" value="KAG5586175.1"/>
    <property type="molecule type" value="Genomic_DNA"/>
</dbReference>
<evidence type="ECO:0000313" key="3">
    <source>
        <dbReference type="Proteomes" id="UP000824120"/>
    </source>
</evidence>
<name>A0A9J5XEW8_SOLCO</name>
<keyword evidence="3" id="KW-1185">Reference proteome</keyword>
<sequence>MATNSALPTSNNFTDLSMQDQPNNQEGAENQNSKNKDTMETQINNKSTTDLPSIANQLLNNFDKEKKEKILKIKAKGSQVEKVITHPPLSSALMLEEYFADVF</sequence>
<dbReference type="OrthoDB" id="1324297at2759"/>
<organism evidence="2 3">
    <name type="scientific">Solanum commersonii</name>
    <name type="common">Commerson's wild potato</name>
    <name type="synonym">Commerson's nightshade</name>
    <dbReference type="NCBI Taxonomy" id="4109"/>
    <lineage>
        <taxon>Eukaryota</taxon>
        <taxon>Viridiplantae</taxon>
        <taxon>Streptophyta</taxon>
        <taxon>Embryophyta</taxon>
        <taxon>Tracheophyta</taxon>
        <taxon>Spermatophyta</taxon>
        <taxon>Magnoliopsida</taxon>
        <taxon>eudicotyledons</taxon>
        <taxon>Gunneridae</taxon>
        <taxon>Pentapetalae</taxon>
        <taxon>asterids</taxon>
        <taxon>lamiids</taxon>
        <taxon>Solanales</taxon>
        <taxon>Solanaceae</taxon>
        <taxon>Solanoideae</taxon>
        <taxon>Solaneae</taxon>
        <taxon>Solanum</taxon>
    </lineage>
</organism>
<proteinExistence type="predicted"/>
<reference evidence="2 3" key="1">
    <citation type="submission" date="2020-09" db="EMBL/GenBank/DDBJ databases">
        <title>De no assembly of potato wild relative species, Solanum commersonii.</title>
        <authorList>
            <person name="Cho K."/>
        </authorList>
    </citation>
    <scope>NUCLEOTIDE SEQUENCE [LARGE SCALE GENOMIC DNA]</scope>
    <source>
        <strain evidence="2">LZ3.2</strain>
        <tissue evidence="2">Leaf</tissue>
    </source>
</reference>
<feature type="region of interest" description="Disordered" evidence="1">
    <location>
        <begin position="1"/>
        <end position="52"/>
    </location>
</feature>
<dbReference type="Proteomes" id="UP000824120">
    <property type="component" value="Chromosome 9"/>
</dbReference>
<gene>
    <name evidence="2" type="ORF">H5410_046609</name>
</gene>
<feature type="compositionally biased region" description="Polar residues" evidence="1">
    <location>
        <begin position="40"/>
        <end position="52"/>
    </location>
</feature>
<dbReference type="AlphaFoldDB" id="A0A9J5XEW8"/>
<evidence type="ECO:0000256" key="1">
    <source>
        <dbReference type="SAM" id="MobiDB-lite"/>
    </source>
</evidence>
<comment type="caution">
    <text evidence="2">The sequence shown here is derived from an EMBL/GenBank/DDBJ whole genome shotgun (WGS) entry which is preliminary data.</text>
</comment>
<accession>A0A9J5XEW8</accession>
<feature type="compositionally biased region" description="Polar residues" evidence="1">
    <location>
        <begin position="1"/>
        <end position="33"/>
    </location>
</feature>